<comment type="caution">
    <text evidence="1">The sequence shown here is derived from an EMBL/GenBank/DDBJ whole genome shotgun (WGS) entry which is preliminary data.</text>
</comment>
<keyword evidence="2" id="KW-1185">Reference proteome</keyword>
<dbReference type="InterPro" id="IPR036514">
    <property type="entry name" value="SGNH_hydro_sf"/>
</dbReference>
<proteinExistence type="predicted"/>
<protein>
    <submittedName>
        <fullName evidence="1">Uncharacterized protein</fullName>
    </submittedName>
</protein>
<organism evidence="1 2">
    <name type="scientific">Pararhizobium capsulatum DSM 1112</name>
    <dbReference type="NCBI Taxonomy" id="1121113"/>
    <lineage>
        <taxon>Bacteria</taxon>
        <taxon>Pseudomonadati</taxon>
        <taxon>Pseudomonadota</taxon>
        <taxon>Alphaproteobacteria</taxon>
        <taxon>Hyphomicrobiales</taxon>
        <taxon>Rhizobiaceae</taxon>
        <taxon>Rhizobium/Agrobacterium group</taxon>
        <taxon>Pararhizobium</taxon>
    </lineage>
</organism>
<name>A0ABU0BK46_9HYPH</name>
<dbReference type="Proteomes" id="UP001230207">
    <property type="component" value="Unassembled WGS sequence"/>
</dbReference>
<reference evidence="1 2" key="1">
    <citation type="submission" date="2023-07" db="EMBL/GenBank/DDBJ databases">
        <title>Genomic Encyclopedia of Type Strains, Phase IV (KMG-IV): sequencing the most valuable type-strain genomes for metagenomic binning, comparative biology and taxonomic classification.</title>
        <authorList>
            <person name="Goeker M."/>
        </authorList>
    </citation>
    <scope>NUCLEOTIDE SEQUENCE [LARGE SCALE GENOMIC DNA]</scope>
    <source>
        <strain evidence="1 2">DSM 1112</strain>
    </source>
</reference>
<accession>A0ABU0BK46</accession>
<evidence type="ECO:0000313" key="1">
    <source>
        <dbReference type="EMBL" id="MDQ0318630.1"/>
    </source>
</evidence>
<dbReference type="EMBL" id="JAUSVF010000001">
    <property type="protein sequence ID" value="MDQ0318630.1"/>
    <property type="molecule type" value="Genomic_DNA"/>
</dbReference>
<sequence length="113" mass="12200">MKLPKILLIAPPPVLEQGFAAKALIGAAAKSQELAGYYEQIATAADVDFFDAGSVISVDPLDGVRFSAESNVKLGEALATKFIEILGLNADDGWRELRRPKRADTRNTLDERA</sequence>
<gene>
    <name evidence="1" type="ORF">QO002_000768</name>
</gene>
<evidence type="ECO:0000313" key="2">
    <source>
        <dbReference type="Proteomes" id="UP001230207"/>
    </source>
</evidence>
<dbReference type="Gene3D" id="3.40.50.1110">
    <property type="entry name" value="SGNH hydrolase"/>
    <property type="match status" value="1"/>
</dbReference>